<feature type="compositionally biased region" description="Basic residues" evidence="2">
    <location>
        <begin position="79"/>
        <end position="92"/>
    </location>
</feature>
<dbReference type="GO" id="GO:0005975">
    <property type="term" value="P:carbohydrate metabolic process"/>
    <property type="evidence" value="ECO:0007669"/>
    <property type="project" value="InterPro"/>
</dbReference>
<feature type="transmembrane region" description="Helical" evidence="3">
    <location>
        <begin position="246"/>
        <end position="265"/>
    </location>
</feature>
<sequence length="536" mass="60251">MNCYIQMQLVLILAGLLCSRACLLYPCTSCPSLVDSISNQAQFSQASTPSYCPCVEISATGEQAPTATPVSTPAEKPPKARKPRPPPRRRRPQSIEVVVPTARPVVPGYEVPVEGQCGGKGYDGPTKCESLPGTTVKCMYISPVFKGFLQSKEYYLVSFWVETTLYGGYAVLFAVAMNIMRKEGNMKSFSSRFHFACLIFMFLLISIQNGSNIWREIHAYATIPLINQAPAAPINYLRQCKNWDCYMNYVIMSLLIFTADILVIHRCYIVWNRSIHIIIIPCFLVLASVAATVFWLWWFRHPSEIPWTIAQKYVGLQFPINFTQNVVTTSLIAYRIWSHHRRSVRAGIQVESNGGALSLFMVFRIVVESAMIWTIEMLMIITLYYLQHPAVDVILYAMEPSIGIVFALMTVRTHHAREELSGSKAPSWIRSRGGISTGIPAFLHPTVLDHDDAPQEPNLISKLTLTQRAQMRMRRRSMSDLDLQLVANMSLHGIEQGEIWGKWESDGSACDWEFVGNSIPGATAGRHDSLNLGRDR</sequence>
<evidence type="ECO:0000256" key="3">
    <source>
        <dbReference type="SAM" id="Phobius"/>
    </source>
</evidence>
<dbReference type="Pfam" id="PF00734">
    <property type="entry name" value="CBM_1"/>
    <property type="match status" value="1"/>
</dbReference>
<keyword evidence="3" id="KW-0812">Transmembrane</keyword>
<feature type="transmembrane region" description="Helical" evidence="3">
    <location>
        <begin position="357"/>
        <end position="387"/>
    </location>
</feature>
<feature type="transmembrane region" description="Helical" evidence="3">
    <location>
        <begin position="277"/>
        <end position="298"/>
    </location>
</feature>
<dbReference type="Proteomes" id="UP000541558">
    <property type="component" value="Unassembled WGS sequence"/>
</dbReference>
<organism evidence="6 7">
    <name type="scientific">Ephemerocybe angulata</name>
    <dbReference type="NCBI Taxonomy" id="980116"/>
    <lineage>
        <taxon>Eukaryota</taxon>
        <taxon>Fungi</taxon>
        <taxon>Dikarya</taxon>
        <taxon>Basidiomycota</taxon>
        <taxon>Agaricomycotina</taxon>
        <taxon>Agaricomycetes</taxon>
        <taxon>Agaricomycetidae</taxon>
        <taxon>Agaricales</taxon>
        <taxon>Agaricineae</taxon>
        <taxon>Psathyrellaceae</taxon>
        <taxon>Ephemerocybe</taxon>
    </lineage>
</organism>
<dbReference type="OrthoDB" id="3354175at2759"/>
<dbReference type="GO" id="GO:0005576">
    <property type="term" value="C:extracellular region"/>
    <property type="evidence" value="ECO:0007669"/>
    <property type="project" value="InterPro"/>
</dbReference>
<dbReference type="AlphaFoldDB" id="A0A8H5ESZ7"/>
<evidence type="ECO:0000256" key="1">
    <source>
        <dbReference type="ARBA" id="ARBA00022729"/>
    </source>
</evidence>
<reference evidence="6 7" key="1">
    <citation type="journal article" date="2020" name="ISME J.">
        <title>Uncovering the hidden diversity of litter-decomposition mechanisms in mushroom-forming fungi.</title>
        <authorList>
            <person name="Floudas D."/>
            <person name="Bentzer J."/>
            <person name="Ahren D."/>
            <person name="Johansson T."/>
            <person name="Persson P."/>
            <person name="Tunlid A."/>
        </authorList>
    </citation>
    <scope>NUCLEOTIDE SEQUENCE [LARGE SCALE GENOMIC DNA]</scope>
    <source>
        <strain evidence="6 7">CBS 175.51</strain>
    </source>
</reference>
<dbReference type="GO" id="GO:0030248">
    <property type="term" value="F:cellulose binding"/>
    <property type="evidence" value="ECO:0007669"/>
    <property type="project" value="InterPro"/>
</dbReference>
<proteinExistence type="predicted"/>
<keyword evidence="7" id="KW-1185">Reference proteome</keyword>
<protein>
    <recommendedName>
        <fullName evidence="5">CBM1 domain-containing protein</fullName>
    </recommendedName>
</protein>
<feature type="transmembrane region" description="Helical" evidence="3">
    <location>
        <begin position="318"/>
        <end position="337"/>
    </location>
</feature>
<evidence type="ECO:0000313" key="6">
    <source>
        <dbReference type="EMBL" id="KAF5311246.1"/>
    </source>
</evidence>
<keyword evidence="3" id="KW-0472">Membrane</keyword>
<comment type="caution">
    <text evidence="6">The sequence shown here is derived from an EMBL/GenBank/DDBJ whole genome shotgun (WGS) entry which is preliminary data.</text>
</comment>
<feature type="signal peptide" evidence="4">
    <location>
        <begin position="1"/>
        <end position="21"/>
    </location>
</feature>
<feature type="domain" description="CBM1" evidence="5">
    <location>
        <begin position="115"/>
        <end position="130"/>
    </location>
</feature>
<accession>A0A8H5ESZ7</accession>
<gene>
    <name evidence="6" type="ORF">D9611_013016</name>
</gene>
<evidence type="ECO:0000259" key="5">
    <source>
        <dbReference type="Pfam" id="PF00734"/>
    </source>
</evidence>
<feature type="transmembrane region" description="Helical" evidence="3">
    <location>
        <begin position="393"/>
        <end position="411"/>
    </location>
</feature>
<evidence type="ECO:0000256" key="4">
    <source>
        <dbReference type="SAM" id="SignalP"/>
    </source>
</evidence>
<feature type="transmembrane region" description="Helical" evidence="3">
    <location>
        <begin position="154"/>
        <end position="177"/>
    </location>
</feature>
<dbReference type="InterPro" id="IPR000254">
    <property type="entry name" value="CBD"/>
</dbReference>
<evidence type="ECO:0000313" key="7">
    <source>
        <dbReference type="Proteomes" id="UP000541558"/>
    </source>
</evidence>
<feature type="chain" id="PRO_5034441345" description="CBM1 domain-containing protein" evidence="4">
    <location>
        <begin position="22"/>
        <end position="536"/>
    </location>
</feature>
<name>A0A8H5ESZ7_9AGAR</name>
<feature type="transmembrane region" description="Helical" evidence="3">
    <location>
        <begin position="189"/>
        <end position="207"/>
    </location>
</feature>
<dbReference type="EMBL" id="JAACJK010000228">
    <property type="protein sequence ID" value="KAF5311246.1"/>
    <property type="molecule type" value="Genomic_DNA"/>
</dbReference>
<keyword evidence="1 4" id="KW-0732">Signal</keyword>
<keyword evidence="3" id="KW-1133">Transmembrane helix</keyword>
<feature type="region of interest" description="Disordered" evidence="2">
    <location>
        <begin position="63"/>
        <end position="94"/>
    </location>
</feature>
<evidence type="ECO:0000256" key="2">
    <source>
        <dbReference type="SAM" id="MobiDB-lite"/>
    </source>
</evidence>